<accession>A0A0L1INT0</accession>
<dbReference type="AlphaFoldDB" id="A0A0L1INT0"/>
<reference evidence="1 2" key="1">
    <citation type="submission" date="2014-06" db="EMBL/GenBank/DDBJ databases">
        <title>The Genome of the Aflatoxigenic Filamentous Fungus Aspergillus nomius.</title>
        <authorList>
            <person name="Moore M.G."/>
            <person name="Shannon B.M."/>
            <person name="Brian M.M."/>
        </authorList>
    </citation>
    <scope>NUCLEOTIDE SEQUENCE [LARGE SCALE GENOMIC DNA]</scope>
    <source>
        <strain evidence="1 2">NRRL 13137</strain>
    </source>
</reference>
<protein>
    <submittedName>
        <fullName evidence="1">Uncharacterized protein</fullName>
    </submittedName>
</protein>
<comment type="caution">
    <text evidence="1">The sequence shown here is derived from an EMBL/GenBank/DDBJ whole genome shotgun (WGS) entry which is preliminary data.</text>
</comment>
<sequence length="81" mass="9144">LHVAGSPFLTFTLFSTRCSLPVRKRSRRSRLELVSRRLSRLSALPLPVVSFCISLPSLSISSRSSFKRPIIRTVYVMTGIH</sequence>
<evidence type="ECO:0000313" key="2">
    <source>
        <dbReference type="Proteomes" id="UP000037505"/>
    </source>
</evidence>
<evidence type="ECO:0000313" key="1">
    <source>
        <dbReference type="EMBL" id="KNG80980.1"/>
    </source>
</evidence>
<gene>
    <name evidence="1" type="ORF">ANOM_009683</name>
</gene>
<dbReference type="GeneID" id="26811487"/>
<dbReference type="EMBL" id="JNOM01000512">
    <property type="protein sequence ID" value="KNG80980.1"/>
    <property type="molecule type" value="Genomic_DNA"/>
</dbReference>
<proteinExistence type="predicted"/>
<name>A0A0L1INT0_ASPN3</name>
<dbReference type="RefSeq" id="XP_015401903.1">
    <property type="nucleotide sequence ID" value="XM_015554939.1"/>
</dbReference>
<dbReference type="Proteomes" id="UP000037505">
    <property type="component" value="Unassembled WGS sequence"/>
</dbReference>
<feature type="non-terminal residue" evidence="1">
    <location>
        <position position="1"/>
    </location>
</feature>
<organism evidence="1 2">
    <name type="scientific">Aspergillus nomiae NRRL (strain ATCC 15546 / NRRL 13137 / CBS 260.88 / M93)</name>
    <dbReference type="NCBI Taxonomy" id="1509407"/>
    <lineage>
        <taxon>Eukaryota</taxon>
        <taxon>Fungi</taxon>
        <taxon>Dikarya</taxon>
        <taxon>Ascomycota</taxon>
        <taxon>Pezizomycotina</taxon>
        <taxon>Eurotiomycetes</taxon>
        <taxon>Eurotiomycetidae</taxon>
        <taxon>Eurotiales</taxon>
        <taxon>Aspergillaceae</taxon>
        <taxon>Aspergillus</taxon>
        <taxon>Aspergillus subgen. Circumdati</taxon>
    </lineage>
</organism>
<keyword evidence="2" id="KW-1185">Reference proteome</keyword>